<accession>A0ACC0TV02</accession>
<name>A0ACC0TV02_9AGAM</name>
<keyword evidence="2" id="KW-1185">Reference proteome</keyword>
<evidence type="ECO:0000313" key="2">
    <source>
        <dbReference type="Proteomes" id="UP001207468"/>
    </source>
</evidence>
<proteinExistence type="predicted"/>
<evidence type="ECO:0000313" key="1">
    <source>
        <dbReference type="EMBL" id="KAI9450327.1"/>
    </source>
</evidence>
<gene>
    <name evidence="1" type="ORF">F5148DRAFT_1337172</name>
</gene>
<organism evidence="1 2">
    <name type="scientific">Russula earlei</name>
    <dbReference type="NCBI Taxonomy" id="71964"/>
    <lineage>
        <taxon>Eukaryota</taxon>
        <taxon>Fungi</taxon>
        <taxon>Dikarya</taxon>
        <taxon>Basidiomycota</taxon>
        <taxon>Agaricomycotina</taxon>
        <taxon>Agaricomycetes</taxon>
        <taxon>Russulales</taxon>
        <taxon>Russulaceae</taxon>
        <taxon>Russula</taxon>
    </lineage>
</organism>
<dbReference type="EMBL" id="JAGFNK010000440">
    <property type="protein sequence ID" value="KAI9450327.1"/>
    <property type="molecule type" value="Genomic_DNA"/>
</dbReference>
<sequence length="366" mass="41053">MYHDDFLQKKLEERRAQNAFRQLRLPEGKTDFCSNDYLGMVYHDLLKGSEGNWPHGSSGSRLLAGNYALAETTEKEIAVFHESEAALLFNSGYDANLGLLSCVPQRGDTIIYDSLAHASIRDGIRLSFAQSFSFVHNDLDSLEKRLQQVVQSAESQVFVVTESVFSMDGDQCPLPELVALCEKYTAHLIVDEAHATGVIGEKGEGLVQQLRLQQQVFARVHTFGKACGCHGAVVLGSVALRDYLVNFARSFIYSTSLPPQAVAVIRTSYRIFPGLIRERAHLLRLVQRFQLAVLRYDKLISHTPIQIVIVPGNEAVKELAAQLREHNLDVRPILYPTVPKGKERLRIVLHAFNTMGELDQLIRLLR</sequence>
<protein>
    <submittedName>
        <fullName evidence="1">8-amino-7-oxononanoate synthase</fullName>
    </submittedName>
</protein>
<comment type="caution">
    <text evidence="1">The sequence shown here is derived from an EMBL/GenBank/DDBJ whole genome shotgun (WGS) entry which is preliminary data.</text>
</comment>
<dbReference type="Proteomes" id="UP001207468">
    <property type="component" value="Unassembled WGS sequence"/>
</dbReference>
<reference evidence="1" key="1">
    <citation type="submission" date="2021-03" db="EMBL/GenBank/DDBJ databases">
        <title>Evolutionary priming and transition to the ectomycorrhizal habit in an iconic lineage of mushroom-forming fungi: is preadaptation a requirement?</title>
        <authorList>
            <consortium name="DOE Joint Genome Institute"/>
            <person name="Looney B.P."/>
            <person name="Miyauchi S."/>
            <person name="Morin E."/>
            <person name="Drula E."/>
            <person name="Courty P.E."/>
            <person name="Chicoki N."/>
            <person name="Fauchery L."/>
            <person name="Kohler A."/>
            <person name="Kuo A."/>
            <person name="LaButti K."/>
            <person name="Pangilinan J."/>
            <person name="Lipzen A."/>
            <person name="Riley R."/>
            <person name="Andreopoulos W."/>
            <person name="He G."/>
            <person name="Johnson J."/>
            <person name="Barry K.W."/>
            <person name="Grigoriev I.V."/>
            <person name="Nagy L."/>
            <person name="Hibbett D."/>
            <person name="Henrissat B."/>
            <person name="Matheny P.B."/>
            <person name="Labbe J."/>
            <person name="Martin A.F."/>
        </authorList>
    </citation>
    <scope>NUCLEOTIDE SEQUENCE</scope>
    <source>
        <strain evidence="1">BPL698</strain>
    </source>
</reference>